<evidence type="ECO:0000313" key="2">
    <source>
        <dbReference type="Proteomes" id="UP001140560"/>
    </source>
</evidence>
<dbReference type="OrthoDB" id="5366332at2759"/>
<reference evidence="1" key="1">
    <citation type="submission" date="2022-10" db="EMBL/GenBank/DDBJ databases">
        <title>Tapping the CABI collections for fungal endophytes: first genome assemblies for Collariella, Neodidymelliopsis, Ascochyta clinopodiicola, Didymella pomorum, Didymosphaeria variabile, Neocosmospora piperis and Neocucurbitaria cava.</title>
        <authorList>
            <person name="Hill R."/>
        </authorList>
    </citation>
    <scope>NUCLEOTIDE SEQUENCE</scope>
    <source>
        <strain evidence="1">IMI 356814</strain>
    </source>
</reference>
<dbReference type="Proteomes" id="UP001140560">
    <property type="component" value="Unassembled WGS sequence"/>
</dbReference>
<keyword evidence="2" id="KW-1185">Reference proteome</keyword>
<gene>
    <name evidence="1" type="ORF">N0V83_002149</name>
</gene>
<protein>
    <submittedName>
        <fullName evidence="1">Uncharacterized protein</fullName>
    </submittedName>
</protein>
<organism evidence="1 2">
    <name type="scientific">Neocucurbitaria cava</name>
    <dbReference type="NCBI Taxonomy" id="798079"/>
    <lineage>
        <taxon>Eukaryota</taxon>
        <taxon>Fungi</taxon>
        <taxon>Dikarya</taxon>
        <taxon>Ascomycota</taxon>
        <taxon>Pezizomycotina</taxon>
        <taxon>Dothideomycetes</taxon>
        <taxon>Pleosporomycetidae</taxon>
        <taxon>Pleosporales</taxon>
        <taxon>Pleosporineae</taxon>
        <taxon>Cucurbitariaceae</taxon>
        <taxon>Neocucurbitaria</taxon>
    </lineage>
</organism>
<sequence length="200" mass="22447">MKSSQTAPTATSQDIDDVLALHFRSYSIFTNPSYHSHSGLPSPTLSQGETFTIPGATSRFNSVDISVAEEAELRNQSEETITAAAIKDATNTTMHWTSPSTRQRDYERIDKANSGLRGLVRRVMPRCVSGPPEKFYEKDQSDAGSVRRYRMHDLDDDHDHEDDHVVNEKDALRLHTQHTAAGKKPTTAVRPAMKTRWTCF</sequence>
<name>A0A9W9CQN9_9PLEO</name>
<comment type="caution">
    <text evidence="1">The sequence shown here is derived from an EMBL/GenBank/DDBJ whole genome shotgun (WGS) entry which is preliminary data.</text>
</comment>
<evidence type="ECO:0000313" key="1">
    <source>
        <dbReference type="EMBL" id="KAJ4375069.1"/>
    </source>
</evidence>
<accession>A0A9W9CQN9</accession>
<proteinExistence type="predicted"/>
<dbReference type="EMBL" id="JAPEUY010000003">
    <property type="protein sequence ID" value="KAJ4375069.1"/>
    <property type="molecule type" value="Genomic_DNA"/>
</dbReference>
<dbReference type="AlphaFoldDB" id="A0A9W9CQN9"/>